<dbReference type="EMBL" id="SIDB01000007">
    <property type="protein sequence ID" value="KAI3430818.1"/>
    <property type="molecule type" value="Genomic_DNA"/>
</dbReference>
<feature type="coiled-coil region" evidence="1">
    <location>
        <begin position="70"/>
        <end position="97"/>
    </location>
</feature>
<feature type="coiled-coil region" evidence="1">
    <location>
        <begin position="499"/>
        <end position="561"/>
    </location>
</feature>
<feature type="compositionally biased region" description="Low complexity" evidence="2">
    <location>
        <begin position="438"/>
        <end position="453"/>
    </location>
</feature>
<keyword evidence="1" id="KW-0175">Coiled coil</keyword>
<feature type="region of interest" description="Disordered" evidence="2">
    <location>
        <begin position="1367"/>
        <end position="1426"/>
    </location>
</feature>
<feature type="region of interest" description="Disordered" evidence="2">
    <location>
        <begin position="1142"/>
        <end position="1163"/>
    </location>
</feature>
<keyword evidence="4" id="KW-1185">Reference proteome</keyword>
<feature type="region of interest" description="Disordered" evidence="2">
    <location>
        <begin position="438"/>
        <end position="457"/>
    </location>
</feature>
<dbReference type="GO" id="GO:0005540">
    <property type="term" value="F:hyaluronic acid binding"/>
    <property type="evidence" value="ECO:0007669"/>
    <property type="project" value="InterPro"/>
</dbReference>
<name>A0A9D4TPC6_CHLVU</name>
<feature type="region of interest" description="Disordered" evidence="2">
    <location>
        <begin position="2194"/>
        <end position="2230"/>
    </location>
</feature>
<accession>A0A9D4TPC6</accession>
<sequence>MPLSRCSSVETDVSDLISEEGPQSQSPLDLRSWAANDSAQAAKTCSSPSSSDTNSPDVLQLRLQVATSQLNDRNAQIRGLEATVRELQARAAAAAGRDEGCQLSQAMLVQRIQQLEAALASSQQAEQERAAQLARLESRAAVAEGSLTATEQQLGKGLSELQAGHAAALSSQLEEHSRELSAERQRNDAAAAAAKADWEARLQELAAGKAAAEAAARREQQRAREMQAQLDKEGSKHEAVKELMRHSEALQCQVDRLQAAALEERRRASKVAQAAEAATQQERRQAHAAVEEVQLKTQEAAREQDKLVRQARAKQQRAETDVKSAKQAVAQLAGQVQQLEELTAKKDLQLDAAVQQVSLMQHELEALRQGLSGQQAAALESARGEFAAALTSCHAELESTRARLCEESLVAQRQGQALATILRILGVHAGEQAGAWAGAGASSTSQGPGSTAAPEATNVGTERVAGVSLDPLKVVAFVEAVSGSMLDIQQQWELEKAETAAAQQAAAAVNEQLQELLDRERQEGRGLAVDAAQMAVALQGMEDELEQARQQLHELDAAKAARTAADAALEVCRSELAAASARAATSGDDAVKWQGVAAAMEARAGQLAAEAEASGREAQAAREEVEAKAGRMEELRRAMAAAVADRSSSAQGLRCALASAQQAISAACQPALHHLQAAVSVLGAEGPEGEPQVHALASMLQGVSGLLRDLPPAESDLAGCVGALSSAVAQMAAGYATVSSMTQEREKVHQVLSSVNSQLQAAATSHPSRSQAAGLSAAAGSALVGGSAAAAVGSASLSLVDLLQQLTQTVVGMVEGLAVEKECLESKMLHAADESTQLRSQLQSMHAVLVSLQSHTSLEHREALFALEQARLQLSAVQKENEQLSQRAQQAQQAADASRASAAREWVAVRDDLSELVTQAEQAQLQADATNRRQQEEHEERLAAAERLVFEAAAGHVAAEAEADRLQRELAEARQELAAAEQLLAAKEESLRDSLQASHADARQLEAKVVQLQKQLATHVRKGGISTAPAKKAAAASSAAAAHKRDSERLRAQVEALQEQCRVLEAHVSRGVQQLRQARDISEAAQRTIADAEGRASRAETLLRKVDERKAAAEVERRRASEVASRLEQQVLELQSRLEAAQHRERSAQADAERLRAASSKQQADARQLGGALSQLEVAEAALRDSQGTAGRLLQDCTALQRENRRLGEEERQLTAQLQEAQAQASAAGHQVEDLQATLDSVITELEIARSLLDNQRHEELQRQLEGLDGRGGAQQLGADGFPALSQYHFQHQHQQHHQQLVAYPVRVGSLRFVPQAGAGRQFVQDQAIGSSVLRTRDTNAGSQSPGGRAAFKSGQLLTPGCDDLQAASTAEPGAEGLPSPVTQLWTLRTPGTPAAAPHMAGDAVMSRSASGGANRGHSVAQFSSDSAGAGAAGAAAAADTADIRRLVGAVESLQRQLAVKDHQLRAAQKQVAASRPSTAGGSRPGSASGGDGGDGSLVLQQKLKAAQQQVASLRALTDNLERQLGDAQQAQQAQQAVQAQLASIGRQLASLLEEAGSGGAAVSSSSQPSTSGDAVGVLRLQTHQLEQLAGRLEEQVHHSRRTLAAAKQRGSTLTLQLASRNALVDALQAQLRTLACQSGAGASHSDAQTEQLLQSLPLDRAAAHSVDVGPGPAGAGSAEALGSLDRIVALWRQACAAKDEQLQQLRCERDRAQEALTCAQVELEALARTNEELAEQQQRSCSLAEELQQQLAQAEERLAAAQEEEQALAARCAELEASVRGLQETADAEGSAAMEARQGQAAAAQQIQHMEQQLQVATAKVRELQHGAQLDQLARSDAESFRQQAAALKAELAATREQATAAQRQAAELQQRLHQQQDAAQAAANGSRSALGARLDAARRAEQQLLRQVQDMSAALAAAEAQGEDAAHAAASKTAEASQLQERLSASEQQLKDALQTVEQQSGALSDLHAALSQQQRQQETTAAMQATHKQLARQLATTQQQLAAARQDAAAAQQQAEALRAQAGKAEAAAARAVAERRHLQAAEQSVQEAMQRYQQGIAVLSSTLRQLQEAGPREVAGEDHVLASLQARTRNSGSGGRAASSSMPVGQLVDEILLQVHRRDCDIASLVAQVAHFEASLSSKARVAAETETQQHQQQRSLARLTEQLQGCTQEAAALKRQLGDREAELRQLRLQAARAGDGPRSAARRFSGMPGPAASGSSSSKHLTPL</sequence>
<feature type="compositionally biased region" description="Basic and acidic residues" evidence="2">
    <location>
        <begin position="1142"/>
        <end position="1156"/>
    </location>
</feature>
<dbReference type="OrthoDB" id="515828at2759"/>
<feature type="compositionally biased region" description="Polar residues" evidence="2">
    <location>
        <begin position="35"/>
        <end position="45"/>
    </location>
</feature>
<reference evidence="3" key="2">
    <citation type="submission" date="2020-11" db="EMBL/GenBank/DDBJ databases">
        <authorList>
            <person name="Cecchin M."/>
            <person name="Marcolungo L."/>
            <person name="Rossato M."/>
            <person name="Girolomoni L."/>
            <person name="Cosentino E."/>
            <person name="Cuine S."/>
            <person name="Li-Beisson Y."/>
            <person name="Delledonne M."/>
            <person name="Ballottari M."/>
        </authorList>
    </citation>
    <scope>NUCLEOTIDE SEQUENCE</scope>
    <source>
        <strain evidence="3">211/11P</strain>
        <tissue evidence="3">Whole cell</tissue>
    </source>
</reference>
<feature type="region of interest" description="Disordered" evidence="2">
    <location>
        <begin position="1468"/>
        <end position="1497"/>
    </location>
</feature>
<dbReference type="Proteomes" id="UP001055712">
    <property type="component" value="Unassembled WGS sequence"/>
</dbReference>
<feature type="compositionally biased region" description="Basic and acidic residues" evidence="2">
    <location>
        <begin position="173"/>
        <end position="187"/>
    </location>
</feature>
<dbReference type="PANTHER" id="PTHR18956:SF6">
    <property type="entry name" value="HYALURONAN MEDIATED MOTILITY RECEPTOR"/>
    <property type="match status" value="1"/>
</dbReference>
<feature type="coiled-coil region" evidence="1">
    <location>
        <begin position="1504"/>
        <end position="1534"/>
    </location>
</feature>
<feature type="compositionally biased region" description="Polar residues" evidence="2">
    <location>
        <begin position="1"/>
        <end position="11"/>
    </location>
</feature>
<dbReference type="PANTHER" id="PTHR18956">
    <property type="entry name" value="HYALURONAN MEDIATED MOTILITY RECEPTOR"/>
    <property type="match status" value="1"/>
</dbReference>
<reference evidence="3" key="1">
    <citation type="journal article" date="2019" name="Plant J.">
        <title>Chlorella vulgaris genome assembly and annotation reveals the molecular basis for metabolic acclimation to high light conditions.</title>
        <authorList>
            <person name="Cecchin M."/>
            <person name="Marcolungo L."/>
            <person name="Rossato M."/>
            <person name="Girolomoni L."/>
            <person name="Cosentino E."/>
            <person name="Cuine S."/>
            <person name="Li-Beisson Y."/>
            <person name="Delledonne M."/>
            <person name="Ballottari M."/>
        </authorList>
    </citation>
    <scope>NUCLEOTIDE SEQUENCE</scope>
    <source>
        <strain evidence="3">211/11P</strain>
    </source>
</reference>
<feature type="compositionally biased region" description="Low complexity" evidence="2">
    <location>
        <begin position="46"/>
        <end position="56"/>
    </location>
</feature>
<feature type="compositionally biased region" description="Low complexity" evidence="2">
    <location>
        <begin position="2211"/>
        <end position="2224"/>
    </location>
</feature>
<evidence type="ECO:0000313" key="3">
    <source>
        <dbReference type="EMBL" id="KAI3430818.1"/>
    </source>
</evidence>
<feature type="compositionally biased region" description="Low complexity" evidence="2">
    <location>
        <begin position="1929"/>
        <end position="1938"/>
    </location>
</feature>
<protein>
    <submittedName>
        <fullName evidence="3">Uncharacterized protein</fullName>
    </submittedName>
</protein>
<feature type="compositionally biased region" description="Low complexity" evidence="2">
    <location>
        <begin position="1475"/>
        <end position="1487"/>
    </location>
</feature>
<comment type="caution">
    <text evidence="3">The sequence shown here is derived from an EMBL/GenBank/DDBJ whole genome shotgun (WGS) entry which is preliminary data.</text>
</comment>
<proteinExistence type="predicted"/>
<feature type="region of interest" description="Disordered" evidence="2">
    <location>
        <begin position="1864"/>
        <end position="1888"/>
    </location>
</feature>
<organism evidence="3 4">
    <name type="scientific">Chlorella vulgaris</name>
    <name type="common">Green alga</name>
    <dbReference type="NCBI Taxonomy" id="3077"/>
    <lineage>
        <taxon>Eukaryota</taxon>
        <taxon>Viridiplantae</taxon>
        <taxon>Chlorophyta</taxon>
        <taxon>core chlorophytes</taxon>
        <taxon>Trebouxiophyceae</taxon>
        <taxon>Chlorellales</taxon>
        <taxon>Chlorellaceae</taxon>
        <taxon>Chlorella clade</taxon>
        <taxon>Chlorella</taxon>
    </lineage>
</organism>
<evidence type="ECO:0000256" key="2">
    <source>
        <dbReference type="SAM" id="MobiDB-lite"/>
    </source>
</evidence>
<dbReference type="InterPro" id="IPR026203">
    <property type="entry name" value="IHABP"/>
</dbReference>
<feature type="coiled-coil region" evidence="1">
    <location>
        <begin position="1990"/>
        <end position="2073"/>
    </location>
</feature>
<evidence type="ECO:0000313" key="4">
    <source>
        <dbReference type="Proteomes" id="UP001055712"/>
    </source>
</evidence>
<feature type="region of interest" description="Disordered" evidence="2">
    <location>
        <begin position="1"/>
        <end position="56"/>
    </location>
</feature>
<feature type="region of interest" description="Disordered" evidence="2">
    <location>
        <begin position="1928"/>
        <end position="1949"/>
    </location>
</feature>
<evidence type="ECO:0000256" key="1">
    <source>
        <dbReference type="SAM" id="Coils"/>
    </source>
</evidence>
<feature type="region of interest" description="Disordered" evidence="2">
    <location>
        <begin position="167"/>
        <end position="188"/>
    </location>
</feature>
<feature type="coiled-coil region" evidence="1">
    <location>
        <begin position="608"/>
        <end position="638"/>
    </location>
</feature>
<feature type="coiled-coil region" evidence="1">
    <location>
        <begin position="1197"/>
        <end position="1238"/>
    </location>
</feature>
<feature type="compositionally biased region" description="Polar residues" evidence="2">
    <location>
        <begin position="1939"/>
        <end position="1949"/>
    </location>
</feature>
<gene>
    <name evidence="3" type="ORF">D9Q98_009229</name>
</gene>